<dbReference type="AlphaFoldDB" id="Q1GQ20"/>
<organism evidence="2 3">
    <name type="scientific">Sphingopyxis alaskensis (strain DSM 13593 / LMG 18877 / RB2256)</name>
    <name type="common">Sphingomonas alaskensis</name>
    <dbReference type="NCBI Taxonomy" id="317655"/>
    <lineage>
        <taxon>Bacteria</taxon>
        <taxon>Pseudomonadati</taxon>
        <taxon>Pseudomonadota</taxon>
        <taxon>Alphaproteobacteria</taxon>
        <taxon>Sphingomonadales</taxon>
        <taxon>Sphingomonadaceae</taxon>
        <taxon>Sphingopyxis</taxon>
    </lineage>
</organism>
<feature type="signal peptide" evidence="1">
    <location>
        <begin position="1"/>
        <end position="25"/>
    </location>
</feature>
<dbReference type="KEGG" id="sal:Sala_2546"/>
<keyword evidence="3" id="KW-1185">Reference proteome</keyword>
<dbReference type="HOGENOM" id="CLU_2048218_0_0_5"/>
<sequence length="120" mass="12526">MNRVLQLLLLLGAVLGLFSQQAAFAAGTHMTAAPAAVSQMSADCMEMMEKQQPEPAQKPCKGLTLDCIAAMGCVVPIVLKEPAAPVSAPELVSALAFWPATTVLIGNNHPPEQHPPTILG</sequence>
<proteinExistence type="predicted"/>
<evidence type="ECO:0000256" key="1">
    <source>
        <dbReference type="SAM" id="SignalP"/>
    </source>
</evidence>
<gene>
    <name evidence="2" type="ordered locus">Sala_2546</name>
</gene>
<dbReference type="Proteomes" id="UP000006578">
    <property type="component" value="Chromosome"/>
</dbReference>
<protein>
    <submittedName>
        <fullName evidence="2">Uncharacterized protein</fullName>
    </submittedName>
</protein>
<keyword evidence="1" id="KW-0732">Signal</keyword>
<dbReference type="eggNOG" id="ENOG5031BB7">
    <property type="taxonomic scope" value="Bacteria"/>
</dbReference>
<evidence type="ECO:0000313" key="3">
    <source>
        <dbReference type="Proteomes" id="UP000006578"/>
    </source>
</evidence>
<dbReference type="OrthoDB" id="7204892at2"/>
<feature type="chain" id="PRO_5004189636" evidence="1">
    <location>
        <begin position="26"/>
        <end position="120"/>
    </location>
</feature>
<evidence type="ECO:0000313" key="2">
    <source>
        <dbReference type="EMBL" id="ABF54252.1"/>
    </source>
</evidence>
<reference evidence="2 3" key="1">
    <citation type="journal article" date="2009" name="Proc. Natl. Acad. Sci. U.S.A.">
        <title>The genomic basis of trophic strategy in marine bacteria.</title>
        <authorList>
            <person name="Lauro F.M."/>
            <person name="McDougald D."/>
            <person name="Thomas T."/>
            <person name="Williams T.J."/>
            <person name="Egan S."/>
            <person name="Rice S."/>
            <person name="DeMaere M.Z."/>
            <person name="Ting L."/>
            <person name="Ertan H."/>
            <person name="Johnson J."/>
            <person name="Ferriera S."/>
            <person name="Lapidus A."/>
            <person name="Anderson I."/>
            <person name="Kyrpides N."/>
            <person name="Munk A.C."/>
            <person name="Detter C."/>
            <person name="Han C.S."/>
            <person name="Brown M.V."/>
            <person name="Robb F.T."/>
            <person name="Kjelleberg S."/>
            <person name="Cavicchioli R."/>
        </authorList>
    </citation>
    <scope>NUCLEOTIDE SEQUENCE [LARGE SCALE GENOMIC DNA]</scope>
    <source>
        <strain evidence="3">DSM 13593 / LMG 18877 / RB2256</strain>
    </source>
</reference>
<accession>Q1GQ20</accession>
<dbReference type="STRING" id="317655.Sala_2546"/>
<name>Q1GQ20_SPHAL</name>
<dbReference type="EMBL" id="CP000356">
    <property type="protein sequence ID" value="ABF54252.1"/>
    <property type="molecule type" value="Genomic_DNA"/>
</dbReference>